<dbReference type="AlphaFoldDB" id="V6J4H0"/>
<dbReference type="CDD" id="cd00371">
    <property type="entry name" value="HMA"/>
    <property type="match status" value="1"/>
</dbReference>
<evidence type="ECO:0000313" key="2">
    <source>
        <dbReference type="EMBL" id="EST11624.1"/>
    </source>
</evidence>
<dbReference type="PATRIC" id="fig|1395513.3.peg.2043"/>
<dbReference type="Gene3D" id="3.30.70.100">
    <property type="match status" value="1"/>
</dbReference>
<comment type="caution">
    <text evidence="2">The sequence shown here is derived from an EMBL/GenBank/DDBJ whole genome shotgun (WGS) entry which is preliminary data.</text>
</comment>
<dbReference type="InterPro" id="IPR006121">
    <property type="entry name" value="HMA_dom"/>
</dbReference>
<dbReference type="EMBL" id="AWTC01000009">
    <property type="protein sequence ID" value="EST11624.1"/>
    <property type="molecule type" value="Genomic_DNA"/>
</dbReference>
<dbReference type="OrthoDB" id="9813965at2"/>
<sequence length="139" mass="15562">MATVFICAILIILSFLALRSTRKRLKSGCCGIDEKTVRKIKVHDRNLNHYPFETVLEIDGMTCKNCAIHIENKLNSVPGVYAKVNPDKREAVVHMQQNLLEDVLFDAVSAAGYTVMKISGKNQTAERIPHNNSVQSHKV</sequence>
<evidence type="ECO:0000313" key="3">
    <source>
        <dbReference type="Proteomes" id="UP000018296"/>
    </source>
</evidence>
<dbReference type="InterPro" id="IPR036163">
    <property type="entry name" value="HMA_dom_sf"/>
</dbReference>
<protein>
    <submittedName>
        <fullName evidence="2">Copper-exporting ATPase</fullName>
    </submittedName>
</protein>
<dbReference type="STRING" id="1395513.P343_10145"/>
<reference evidence="2 3" key="1">
    <citation type="journal article" date="2013" name="Genome Announc.">
        <title>Genome Sequence of Sporolactobacillus laevolacticus DSM442, an Efficient Polymer-Grade D-Lactate Producer from Agricultural Waste Cottonseed as a Nitrogen Source.</title>
        <authorList>
            <person name="Wang H."/>
            <person name="Wang L."/>
            <person name="Ju J."/>
            <person name="Yu B."/>
            <person name="Ma Y."/>
        </authorList>
    </citation>
    <scope>NUCLEOTIDE SEQUENCE [LARGE SCALE GENOMIC DNA]</scope>
    <source>
        <strain evidence="2 3">DSM 442</strain>
    </source>
</reference>
<proteinExistence type="predicted"/>
<evidence type="ECO:0000259" key="1">
    <source>
        <dbReference type="PROSITE" id="PS50846"/>
    </source>
</evidence>
<keyword evidence="3" id="KW-1185">Reference proteome</keyword>
<name>V6J4H0_9BACL</name>
<dbReference type="Proteomes" id="UP000018296">
    <property type="component" value="Unassembled WGS sequence"/>
</dbReference>
<gene>
    <name evidence="2" type="ORF">P343_10145</name>
</gene>
<dbReference type="eggNOG" id="COG2608">
    <property type="taxonomic scope" value="Bacteria"/>
</dbReference>
<dbReference type="GO" id="GO:0046872">
    <property type="term" value="F:metal ion binding"/>
    <property type="evidence" value="ECO:0007669"/>
    <property type="project" value="InterPro"/>
</dbReference>
<dbReference type="SUPFAM" id="SSF55008">
    <property type="entry name" value="HMA, heavy metal-associated domain"/>
    <property type="match status" value="1"/>
</dbReference>
<dbReference type="Pfam" id="PF00403">
    <property type="entry name" value="HMA"/>
    <property type="match status" value="1"/>
</dbReference>
<feature type="domain" description="HMA" evidence="1">
    <location>
        <begin position="52"/>
        <end position="116"/>
    </location>
</feature>
<accession>V6J4H0</accession>
<dbReference type="RefSeq" id="WP_023510282.1">
    <property type="nucleotide sequence ID" value="NZ_AWTC01000009.1"/>
</dbReference>
<organism evidence="2 3">
    <name type="scientific">Sporolactobacillus laevolacticus DSM 442</name>
    <dbReference type="NCBI Taxonomy" id="1395513"/>
    <lineage>
        <taxon>Bacteria</taxon>
        <taxon>Bacillati</taxon>
        <taxon>Bacillota</taxon>
        <taxon>Bacilli</taxon>
        <taxon>Bacillales</taxon>
        <taxon>Sporolactobacillaceae</taxon>
        <taxon>Sporolactobacillus</taxon>
    </lineage>
</organism>
<dbReference type="PROSITE" id="PS50846">
    <property type="entry name" value="HMA_2"/>
    <property type="match status" value="1"/>
</dbReference>